<sequence length="437" mass="48704">MTFGTAAHSLNVQRAAFLHEYREMKIQKFPFIILGKRKRGGNVMTKEEIKRLVDEVKTDVIAWRRHLHAHPELSFQEEKTAQFVYETLQSFGHLELSRPTKTSVMARLVGPKPGRVVAIRADMDALPIQEENTFEFASKTPGVMHACGHDGHTAMLLGTAKIFAQLRDHIHGEIRFLFQHAEELSPGGAEEMVQAGVMDGVDVVIGTHLWSPLECGKIGIVYGPMMAAPDRFFIRIIGKGGHGAMPHQTIDAIAIGAQVVTNLQHIVSRYVDPLEPLVLSVTQFVAGTAHNVLPGEVEIQGTVRTFDAELRQTVPQWMERIVKGITEAHGASYEFQFDYGYRPVINYDEVTRVIEETARKLFGEEAVARLKPNMGGEDFSAFLQKAPGSFFYVGARNEEKGIVYPHHHPRFMIDEDALEIGVQMFVAATLKLLAGAE</sequence>
<dbReference type="GO" id="GO:0016787">
    <property type="term" value="F:hydrolase activity"/>
    <property type="evidence" value="ECO:0007669"/>
    <property type="project" value="UniProtKB-KW"/>
</dbReference>
<feature type="binding site" evidence="3">
    <location>
        <position position="407"/>
    </location>
    <ligand>
        <name>Mn(2+)</name>
        <dbReference type="ChEBI" id="CHEBI:29035"/>
        <label>2</label>
    </ligand>
</feature>
<dbReference type="Proteomes" id="UP000075517">
    <property type="component" value="Unassembled WGS sequence"/>
</dbReference>
<feature type="domain" description="Peptidase M20 dimerisation" evidence="4">
    <location>
        <begin position="234"/>
        <end position="323"/>
    </location>
</feature>
<dbReference type="InterPro" id="IPR011650">
    <property type="entry name" value="Peptidase_M20_dimer"/>
</dbReference>
<comment type="cofactor">
    <cofactor evidence="3">
        <name>Mn(2+)</name>
        <dbReference type="ChEBI" id="CHEBI:29035"/>
    </cofactor>
    <text evidence="3">The Mn(2+) ion enhances activity.</text>
</comment>
<dbReference type="PIRSF" id="PIRSF005962">
    <property type="entry name" value="Pept_M20D_amidohydro"/>
    <property type="match status" value="1"/>
</dbReference>
<dbReference type="Gene3D" id="3.30.70.360">
    <property type="match status" value="1"/>
</dbReference>
<dbReference type="EMBL" id="LQYY01000050">
    <property type="protein sequence ID" value="KYD34468.1"/>
    <property type="molecule type" value="Genomic_DNA"/>
</dbReference>
<evidence type="ECO:0000256" key="1">
    <source>
        <dbReference type="ARBA" id="ARBA00006153"/>
    </source>
</evidence>
<keyword evidence="3" id="KW-0479">Metal-binding</keyword>
<keyword evidence="3" id="KW-0464">Manganese</keyword>
<gene>
    <name evidence="5" type="ORF">B4114_2782</name>
</gene>
<keyword evidence="2" id="KW-0378">Hydrolase</keyword>
<evidence type="ECO:0000313" key="5">
    <source>
        <dbReference type="EMBL" id="KYD34468.1"/>
    </source>
</evidence>
<dbReference type="SUPFAM" id="SSF53187">
    <property type="entry name" value="Zn-dependent exopeptidases"/>
    <property type="match status" value="1"/>
</dbReference>
<proteinExistence type="inferred from homology"/>
<dbReference type="InterPro" id="IPR002933">
    <property type="entry name" value="Peptidase_M20"/>
</dbReference>
<evidence type="ECO:0000256" key="3">
    <source>
        <dbReference type="PIRSR" id="PIRSR005962-1"/>
    </source>
</evidence>
<evidence type="ECO:0000256" key="2">
    <source>
        <dbReference type="ARBA" id="ARBA00022801"/>
    </source>
</evidence>
<accession>A0A150NCN0</accession>
<organism evidence="5 6">
    <name type="scientific">Geobacillus stearothermophilus</name>
    <name type="common">Bacillus stearothermophilus</name>
    <dbReference type="NCBI Taxonomy" id="1422"/>
    <lineage>
        <taxon>Bacteria</taxon>
        <taxon>Bacillati</taxon>
        <taxon>Bacillota</taxon>
        <taxon>Bacilli</taxon>
        <taxon>Bacillales</taxon>
        <taxon>Anoxybacillaceae</taxon>
        <taxon>Geobacillus</taxon>
    </lineage>
</organism>
<dbReference type="AlphaFoldDB" id="A0A150NCN0"/>
<dbReference type="InterPro" id="IPR036264">
    <property type="entry name" value="Bact_exopeptidase_dim_dom"/>
</dbReference>
<dbReference type="PANTHER" id="PTHR11014:SF63">
    <property type="entry name" value="METALLOPEPTIDASE, PUTATIVE (AFU_ORTHOLOGUE AFUA_6G09600)-RELATED"/>
    <property type="match status" value="1"/>
</dbReference>
<name>A0A150NCN0_GEOSE</name>
<comment type="similarity">
    <text evidence="1">Belongs to the peptidase M20 family.</text>
</comment>
<dbReference type="NCBIfam" id="TIGR01891">
    <property type="entry name" value="amidohydrolases"/>
    <property type="match status" value="1"/>
</dbReference>
<dbReference type="GO" id="GO:0046872">
    <property type="term" value="F:metal ion binding"/>
    <property type="evidence" value="ECO:0007669"/>
    <property type="project" value="UniProtKB-KW"/>
</dbReference>
<protein>
    <recommendedName>
        <fullName evidence="4">Peptidase M20 dimerisation domain-containing protein</fullName>
    </recommendedName>
</protein>
<comment type="caution">
    <text evidence="5">The sequence shown here is derived from an EMBL/GenBank/DDBJ whole genome shotgun (WGS) entry which is preliminary data.</text>
</comment>
<dbReference type="SUPFAM" id="SSF55031">
    <property type="entry name" value="Bacterial exopeptidase dimerisation domain"/>
    <property type="match status" value="1"/>
</dbReference>
<feature type="binding site" evidence="3">
    <location>
        <position position="147"/>
    </location>
    <ligand>
        <name>Mn(2+)</name>
        <dbReference type="ChEBI" id="CHEBI:29035"/>
        <label>2</label>
    </ligand>
</feature>
<dbReference type="FunFam" id="3.30.70.360:FF:000014">
    <property type="entry name" value="N-acyl-L-amino acid amidohydrolase"/>
    <property type="match status" value="1"/>
</dbReference>
<dbReference type="Pfam" id="PF01546">
    <property type="entry name" value="Peptidase_M20"/>
    <property type="match status" value="1"/>
</dbReference>
<dbReference type="Gene3D" id="3.40.630.10">
    <property type="entry name" value="Zn peptidases"/>
    <property type="match status" value="1"/>
</dbReference>
<dbReference type="PATRIC" id="fig|1422.17.peg.2706"/>
<dbReference type="Pfam" id="PF07687">
    <property type="entry name" value="M20_dimer"/>
    <property type="match status" value="1"/>
</dbReference>
<dbReference type="InterPro" id="IPR017439">
    <property type="entry name" value="Amidohydrolase"/>
</dbReference>
<reference evidence="5 6" key="1">
    <citation type="submission" date="2016-01" db="EMBL/GenBank/DDBJ databases">
        <title>Draft Genome Sequences of Seven Thermophilic Sporeformers Isolated from Foods.</title>
        <authorList>
            <person name="Berendsen E.M."/>
            <person name="Wells-Bennik M.H."/>
            <person name="Krawcyk A.O."/>
            <person name="De Jong A."/>
            <person name="Holsappel S."/>
            <person name="Eijlander R.T."/>
            <person name="Kuipers O.P."/>
        </authorList>
    </citation>
    <scope>NUCLEOTIDE SEQUENCE [LARGE SCALE GENOMIC DNA]</scope>
    <source>
        <strain evidence="5 6">B4114</strain>
    </source>
</reference>
<dbReference type="PANTHER" id="PTHR11014">
    <property type="entry name" value="PEPTIDASE M20 FAMILY MEMBER"/>
    <property type="match status" value="1"/>
</dbReference>
<feature type="binding site" evidence="3">
    <location>
        <position position="183"/>
    </location>
    <ligand>
        <name>Mn(2+)</name>
        <dbReference type="ChEBI" id="CHEBI:29035"/>
        <label>2</label>
    </ligand>
</feature>
<feature type="binding site" evidence="3">
    <location>
        <position position="208"/>
    </location>
    <ligand>
        <name>Mn(2+)</name>
        <dbReference type="ChEBI" id="CHEBI:29035"/>
        <label>2</label>
    </ligand>
</feature>
<evidence type="ECO:0000313" key="6">
    <source>
        <dbReference type="Proteomes" id="UP000075517"/>
    </source>
</evidence>
<evidence type="ECO:0000259" key="4">
    <source>
        <dbReference type="Pfam" id="PF07687"/>
    </source>
</evidence>
<dbReference type="CDD" id="cd08021">
    <property type="entry name" value="M20_Acy1_YhaA-like"/>
    <property type="match status" value="1"/>
</dbReference>
<feature type="binding site" evidence="3">
    <location>
        <position position="149"/>
    </location>
    <ligand>
        <name>Mn(2+)</name>
        <dbReference type="ChEBI" id="CHEBI:29035"/>
        <label>2</label>
    </ligand>
</feature>